<dbReference type="PANTHER" id="PTHR48079:SF6">
    <property type="entry name" value="NAD(P)-BINDING DOMAIN-CONTAINING PROTEIN-RELATED"/>
    <property type="match status" value="1"/>
</dbReference>
<comment type="caution">
    <text evidence="1">The sequence shown here is derived from an EMBL/GenBank/DDBJ whole genome shotgun (WGS) entry which is preliminary data.</text>
</comment>
<evidence type="ECO:0000313" key="2">
    <source>
        <dbReference type="Proteomes" id="UP001172082"/>
    </source>
</evidence>
<gene>
    <name evidence="1" type="ORF">QQ008_22040</name>
</gene>
<dbReference type="InterPro" id="IPR036291">
    <property type="entry name" value="NAD(P)-bd_dom_sf"/>
</dbReference>
<dbReference type="RefSeq" id="WP_346754112.1">
    <property type="nucleotide sequence ID" value="NZ_JAUJEA010000009.1"/>
</dbReference>
<dbReference type="PANTHER" id="PTHR48079">
    <property type="entry name" value="PROTEIN YEEZ"/>
    <property type="match status" value="1"/>
</dbReference>
<protein>
    <submittedName>
        <fullName evidence="1">SDR family NAD(P)-dependent oxidoreductase</fullName>
    </submittedName>
</protein>
<dbReference type="InterPro" id="IPR051783">
    <property type="entry name" value="NAD(P)-dependent_oxidoreduct"/>
</dbReference>
<evidence type="ECO:0000313" key="1">
    <source>
        <dbReference type="EMBL" id="MDN5204089.1"/>
    </source>
</evidence>
<sequence>MDKTISILGCGWLGLPLAVKLLEQGYSVNGSTTSFNKMQVFQEKGIRPFLLKDLDSISDVENADFWHCDILILSVPPRIKKYGSEYHSQLLAEVIRLVKRQKVTPKTLYFSSTSIYPSIDTVISESFVLNEFNNANEVLYQAERMLSKDLGKKLTILRLGGLLGYDRIPGKYFINKRNIPGGTRPVNYIHRDDAVNVTLAIIHREIWGNLFNAVAPLHPSRKEVFLQNASDFGFDPPSFDNGQSAFKIIDSQKLQKKLSYQFKYPDPLKFHYTANNDYIA</sequence>
<dbReference type="Gene3D" id="3.40.50.720">
    <property type="entry name" value="NAD(P)-binding Rossmann-like Domain"/>
    <property type="match status" value="1"/>
</dbReference>
<name>A0ABT8KVA7_9BACT</name>
<dbReference type="EMBL" id="JAUJEA010000009">
    <property type="protein sequence ID" value="MDN5204089.1"/>
    <property type="molecule type" value="Genomic_DNA"/>
</dbReference>
<dbReference type="SUPFAM" id="SSF51735">
    <property type="entry name" value="NAD(P)-binding Rossmann-fold domains"/>
    <property type="match status" value="1"/>
</dbReference>
<dbReference type="Proteomes" id="UP001172082">
    <property type="component" value="Unassembled WGS sequence"/>
</dbReference>
<proteinExistence type="predicted"/>
<keyword evidence="2" id="KW-1185">Reference proteome</keyword>
<reference evidence="1" key="1">
    <citation type="submission" date="2023-06" db="EMBL/GenBank/DDBJ databases">
        <title>Genomic of Parafulvivirga corallium.</title>
        <authorList>
            <person name="Wang G."/>
        </authorList>
    </citation>
    <scope>NUCLEOTIDE SEQUENCE</scope>
    <source>
        <strain evidence="1">BMA10</strain>
    </source>
</reference>
<accession>A0ABT8KVA7</accession>
<organism evidence="1 2">
    <name type="scientific">Splendidivirga corallicola</name>
    <dbReference type="NCBI Taxonomy" id="3051826"/>
    <lineage>
        <taxon>Bacteria</taxon>
        <taxon>Pseudomonadati</taxon>
        <taxon>Bacteroidota</taxon>
        <taxon>Cytophagia</taxon>
        <taxon>Cytophagales</taxon>
        <taxon>Splendidivirgaceae</taxon>
        <taxon>Splendidivirga</taxon>
    </lineage>
</organism>